<gene>
    <name evidence="5" type="ORF">C2857_002437</name>
</gene>
<feature type="transmembrane region" description="Helical" evidence="2">
    <location>
        <begin position="235"/>
        <end position="255"/>
    </location>
</feature>
<keyword evidence="6" id="KW-1185">Reference proteome</keyword>
<organism evidence="5 6">
    <name type="scientific">Epichloe festucae (strain Fl1)</name>
    <dbReference type="NCBI Taxonomy" id="877507"/>
    <lineage>
        <taxon>Eukaryota</taxon>
        <taxon>Fungi</taxon>
        <taxon>Dikarya</taxon>
        <taxon>Ascomycota</taxon>
        <taxon>Pezizomycotina</taxon>
        <taxon>Sordariomycetes</taxon>
        <taxon>Hypocreomycetidae</taxon>
        <taxon>Hypocreales</taxon>
        <taxon>Clavicipitaceae</taxon>
        <taxon>Epichloe</taxon>
    </lineage>
</organism>
<reference evidence="5 6" key="1">
    <citation type="journal article" date="2018" name="PLoS Genet.">
        <title>Repeat elements organise 3D genome structure and mediate transcription in the filamentous fungus Epichloe festucae.</title>
        <authorList>
            <person name="Winter D.J."/>
            <person name="Ganley A.R.D."/>
            <person name="Young C.A."/>
            <person name="Liachko I."/>
            <person name="Schardl C.L."/>
            <person name="Dupont P.Y."/>
            <person name="Berry D."/>
            <person name="Ram A."/>
            <person name="Scott B."/>
            <person name="Cox M.P."/>
        </authorList>
    </citation>
    <scope>NUCLEOTIDE SEQUENCE [LARGE SCALE GENOMIC DNA]</scope>
    <source>
        <strain evidence="5 6">Fl1</strain>
    </source>
</reference>
<sequence>MSALLSLIGWSFLPDLASSLVQTIYYGITIRAGDPKPHPGSPQHARHRRRIHMLVVTAYLLYTVYEADHDLRRLSSYHADLGVPVTATDRDIKSRFRRLAALHHPDKAGAATSSSAAAYFIHLKLASDTLQDAAKRFIYERFGDATTLSCDKCTTIRDHVARAVLHTILPHYGVAAATVYLLGLFGYMDFGKFYRWLILLTLCLFEVHTVTRPGFPPLLTLVNGVVTTVTSRPPYLPFQLIALLRKLTLTVYIALSQIGPLLVPDSKTRKAAAEDNEKEALRERLAVLEAVSKQLDADAGRLMEMELAPFKGDTASISHLGSQMREWLVQNTIRADPLVKDALGTSLKKRRGDAPPGAKGNR</sequence>
<dbReference type="InterPro" id="IPR050817">
    <property type="entry name" value="DjlA_DnaK_co-chaperone"/>
</dbReference>
<dbReference type="Gene3D" id="1.10.287.110">
    <property type="entry name" value="DnaJ domain"/>
    <property type="match status" value="1"/>
</dbReference>
<dbReference type="Pfam" id="PF00226">
    <property type="entry name" value="DnaJ"/>
    <property type="match status" value="1"/>
</dbReference>
<evidence type="ECO:0000313" key="6">
    <source>
        <dbReference type="Proteomes" id="UP000594364"/>
    </source>
</evidence>
<dbReference type="Proteomes" id="UP000594364">
    <property type="component" value="Chromosome 4"/>
</dbReference>
<evidence type="ECO:0000256" key="3">
    <source>
        <dbReference type="SAM" id="SignalP"/>
    </source>
</evidence>
<protein>
    <recommendedName>
        <fullName evidence="4">J domain-containing protein</fullName>
    </recommendedName>
</protein>
<evidence type="ECO:0000256" key="1">
    <source>
        <dbReference type="SAM" id="Coils"/>
    </source>
</evidence>
<proteinExistence type="predicted"/>
<keyword evidence="3" id="KW-0732">Signal</keyword>
<dbReference type="PRINTS" id="PR00625">
    <property type="entry name" value="JDOMAIN"/>
</dbReference>
<dbReference type="PROSITE" id="PS50076">
    <property type="entry name" value="DNAJ_2"/>
    <property type="match status" value="1"/>
</dbReference>
<dbReference type="EMBL" id="CP031388">
    <property type="protein sequence ID" value="QPH05002.1"/>
    <property type="molecule type" value="Genomic_DNA"/>
</dbReference>
<evidence type="ECO:0000313" key="5">
    <source>
        <dbReference type="EMBL" id="QPH05002.1"/>
    </source>
</evidence>
<dbReference type="SUPFAM" id="SSF46565">
    <property type="entry name" value="Chaperone J-domain"/>
    <property type="match status" value="1"/>
</dbReference>
<dbReference type="CDD" id="cd06257">
    <property type="entry name" value="DnaJ"/>
    <property type="match status" value="1"/>
</dbReference>
<keyword evidence="2" id="KW-1133">Transmembrane helix</keyword>
<evidence type="ECO:0000256" key="2">
    <source>
        <dbReference type="SAM" id="Phobius"/>
    </source>
</evidence>
<feature type="domain" description="J" evidence="4">
    <location>
        <begin position="76"/>
        <end position="143"/>
    </location>
</feature>
<dbReference type="InterPro" id="IPR036869">
    <property type="entry name" value="J_dom_sf"/>
</dbReference>
<dbReference type="InterPro" id="IPR001623">
    <property type="entry name" value="DnaJ_domain"/>
</dbReference>
<accession>A0A7S9KUH8</accession>
<feature type="chain" id="PRO_5034782910" description="J domain-containing protein" evidence="3">
    <location>
        <begin position="20"/>
        <end position="362"/>
    </location>
</feature>
<feature type="coiled-coil region" evidence="1">
    <location>
        <begin position="271"/>
        <end position="298"/>
    </location>
</feature>
<dbReference type="AlphaFoldDB" id="A0A7S9KUH8"/>
<evidence type="ECO:0000259" key="4">
    <source>
        <dbReference type="PROSITE" id="PS50076"/>
    </source>
</evidence>
<dbReference type="OrthoDB" id="436519at2759"/>
<name>A0A7S9KUH8_EPIFF</name>
<dbReference type="SMART" id="SM00271">
    <property type="entry name" value="DnaJ"/>
    <property type="match status" value="1"/>
</dbReference>
<keyword evidence="2" id="KW-0472">Membrane</keyword>
<keyword evidence="2" id="KW-0812">Transmembrane</keyword>
<keyword evidence="1" id="KW-0175">Coiled coil</keyword>
<dbReference type="PANTHER" id="PTHR24074">
    <property type="entry name" value="CO-CHAPERONE PROTEIN DJLA"/>
    <property type="match status" value="1"/>
</dbReference>
<feature type="signal peptide" evidence="3">
    <location>
        <begin position="1"/>
        <end position="19"/>
    </location>
</feature>
<feature type="transmembrane region" description="Helical" evidence="2">
    <location>
        <begin position="169"/>
        <end position="187"/>
    </location>
</feature>
<feature type="transmembrane region" description="Helical" evidence="2">
    <location>
        <begin position="194"/>
        <end position="215"/>
    </location>
</feature>